<dbReference type="Proteomes" id="UP000567179">
    <property type="component" value="Unassembled WGS sequence"/>
</dbReference>
<comment type="caution">
    <text evidence="1">The sequence shown here is derived from an EMBL/GenBank/DDBJ whole genome shotgun (WGS) entry which is preliminary data.</text>
</comment>
<reference evidence="1 2" key="1">
    <citation type="journal article" date="2020" name="ISME J.">
        <title>Uncovering the hidden diversity of litter-decomposition mechanisms in mushroom-forming fungi.</title>
        <authorList>
            <person name="Floudas D."/>
            <person name="Bentzer J."/>
            <person name="Ahren D."/>
            <person name="Johansson T."/>
            <person name="Persson P."/>
            <person name="Tunlid A."/>
        </authorList>
    </citation>
    <scope>NUCLEOTIDE SEQUENCE [LARGE SCALE GENOMIC DNA]</scope>
    <source>
        <strain evidence="1 2">CBS 101986</strain>
    </source>
</reference>
<sequence>MSDGSSKKTMSTIFCDPTADVLFESSDGVLFRLQSKSLAITSAGFAAPEKIVIDGQPTKLEETAEVLEILFQFIEPPSDSREFRYPSIIKLTAANMFLLAEAAEKYIVFPAMSSCVTAMHFLTNHHPLRITNHAYKHGYKDLLRKAFVVSLIQPDLGLVATLLTSPGLLAKWLLHYSRLRKVAQVGDSWFKEKATGSWDFYVLLILVPDTMDGKAPATNASQIFNDPTADIILESSDGVLFRLHSKYLSATSGGLSSPDQTAIDGSPAELPETSAILEILFQFVEPPSDSRNFRYPSVVDLESTQLFPLAEAAEKYSVFAAMSACATAMHFLTDKHPLDILNHSFRHGYKDLMRMAAPSSLHQPDLVLVAEKLTTPGLLAKWLAYYSRWQKIAAAGDLWFERMAKDYKCGRLFASWTAYIRHCTQDPGQPQLFRAAVARTSSKFTEIVCPYDDSCECKKQSGLIKLLNDKLANMPGFDEL</sequence>
<evidence type="ECO:0008006" key="3">
    <source>
        <dbReference type="Google" id="ProtNLM"/>
    </source>
</evidence>
<evidence type="ECO:0000313" key="2">
    <source>
        <dbReference type="Proteomes" id="UP000567179"/>
    </source>
</evidence>
<organism evidence="1 2">
    <name type="scientific">Psilocybe cf. subviscida</name>
    <dbReference type="NCBI Taxonomy" id="2480587"/>
    <lineage>
        <taxon>Eukaryota</taxon>
        <taxon>Fungi</taxon>
        <taxon>Dikarya</taxon>
        <taxon>Basidiomycota</taxon>
        <taxon>Agaricomycotina</taxon>
        <taxon>Agaricomycetes</taxon>
        <taxon>Agaricomycetidae</taxon>
        <taxon>Agaricales</taxon>
        <taxon>Agaricineae</taxon>
        <taxon>Strophariaceae</taxon>
        <taxon>Psilocybe</taxon>
    </lineage>
</organism>
<keyword evidence="2" id="KW-1185">Reference proteome</keyword>
<dbReference type="OrthoDB" id="3184970at2759"/>
<dbReference type="AlphaFoldDB" id="A0A8H5AQL1"/>
<name>A0A8H5AQL1_9AGAR</name>
<accession>A0A8H5AQL1</accession>
<gene>
    <name evidence="1" type="ORF">D9619_012826</name>
</gene>
<dbReference type="EMBL" id="JAACJJ010000060">
    <property type="protein sequence ID" value="KAF5309114.1"/>
    <property type="molecule type" value="Genomic_DNA"/>
</dbReference>
<proteinExistence type="predicted"/>
<evidence type="ECO:0000313" key="1">
    <source>
        <dbReference type="EMBL" id="KAF5309114.1"/>
    </source>
</evidence>
<protein>
    <recommendedName>
        <fullName evidence="3">BTB domain-containing protein</fullName>
    </recommendedName>
</protein>